<dbReference type="KEGG" id="err:DVR09_04120"/>
<keyword evidence="1" id="KW-0812">Transmembrane</keyword>
<protein>
    <submittedName>
        <fullName evidence="2">Uncharacterized protein</fullName>
    </submittedName>
</protein>
<gene>
    <name evidence="2" type="ORF">DVR09_04120</name>
</gene>
<dbReference type="RefSeq" id="WP_115415810.1">
    <property type="nucleotide sequence ID" value="NZ_CP031357.1"/>
</dbReference>
<dbReference type="OrthoDB" id="9813621at2"/>
<dbReference type="Proteomes" id="UP000254508">
    <property type="component" value="Chromosome"/>
</dbReference>
<dbReference type="EMBL" id="CP031357">
    <property type="protein sequence ID" value="AXK41623.1"/>
    <property type="molecule type" value="Genomic_DNA"/>
</dbReference>
<keyword evidence="1" id="KW-0472">Membrane</keyword>
<proteinExistence type="predicted"/>
<sequence length="97" mass="10353">MIRPDLRLPRSGSVRRVYVGLALLVLMTPAIAMQFTGEVAWDLRDFAGMAALLALLGIGLEIVLRLARTPSARLIGIGGAVAIAMLLWVELATGKVI</sequence>
<feature type="transmembrane region" description="Helical" evidence="1">
    <location>
        <begin position="74"/>
        <end position="91"/>
    </location>
</feature>
<evidence type="ECO:0000313" key="3">
    <source>
        <dbReference type="Proteomes" id="UP000254508"/>
    </source>
</evidence>
<keyword evidence="1" id="KW-1133">Transmembrane helix</keyword>
<evidence type="ECO:0000256" key="1">
    <source>
        <dbReference type="SAM" id="Phobius"/>
    </source>
</evidence>
<reference evidence="3" key="1">
    <citation type="submission" date="2018-07" db="EMBL/GenBank/DDBJ databases">
        <title>Genome sequence of Erythrobacter strain YH-07, an antagonistic bacterium isolated from Yellow Sea.</title>
        <authorList>
            <person name="Tang T."/>
            <person name="Liu Q."/>
            <person name="Sun X."/>
        </authorList>
    </citation>
    <scope>NUCLEOTIDE SEQUENCE [LARGE SCALE GENOMIC DNA]</scope>
    <source>
        <strain evidence="3">YH-07</strain>
    </source>
</reference>
<evidence type="ECO:0000313" key="2">
    <source>
        <dbReference type="EMBL" id="AXK41623.1"/>
    </source>
</evidence>
<keyword evidence="3" id="KW-1185">Reference proteome</keyword>
<accession>A0A345YCH1</accession>
<dbReference type="AlphaFoldDB" id="A0A345YCH1"/>
<organism evidence="2 3">
    <name type="scientific">Erythrobacter aureus</name>
    <dbReference type="NCBI Taxonomy" id="2182384"/>
    <lineage>
        <taxon>Bacteria</taxon>
        <taxon>Pseudomonadati</taxon>
        <taxon>Pseudomonadota</taxon>
        <taxon>Alphaproteobacteria</taxon>
        <taxon>Sphingomonadales</taxon>
        <taxon>Erythrobacteraceae</taxon>
        <taxon>Erythrobacter/Porphyrobacter group</taxon>
        <taxon>Erythrobacter</taxon>
    </lineage>
</organism>
<feature type="transmembrane region" description="Helical" evidence="1">
    <location>
        <begin position="48"/>
        <end position="67"/>
    </location>
</feature>
<name>A0A345YCH1_9SPHN</name>